<dbReference type="Gene3D" id="1.10.10.10">
    <property type="entry name" value="Winged helix-like DNA-binding domain superfamily/Winged helix DNA-binding domain"/>
    <property type="match status" value="1"/>
</dbReference>
<dbReference type="Pfam" id="PF09339">
    <property type="entry name" value="HTH_IclR"/>
    <property type="match status" value="1"/>
</dbReference>
<dbReference type="GO" id="GO:0006071">
    <property type="term" value="P:glycerol metabolic process"/>
    <property type="evidence" value="ECO:0007669"/>
    <property type="project" value="UniProtKB-KW"/>
</dbReference>
<evidence type="ECO:0000256" key="7">
    <source>
        <dbReference type="ARBA" id="ARBA00070406"/>
    </source>
</evidence>
<dbReference type="GO" id="GO:0003677">
    <property type="term" value="F:DNA binding"/>
    <property type="evidence" value="ECO:0007669"/>
    <property type="project" value="UniProtKB-KW"/>
</dbReference>
<dbReference type="PANTHER" id="PTHR30136:SF24">
    <property type="entry name" value="HTH-TYPE TRANSCRIPTIONAL REPRESSOR ALLR"/>
    <property type="match status" value="1"/>
</dbReference>
<dbReference type="GO" id="GO:0045892">
    <property type="term" value="P:negative regulation of DNA-templated transcription"/>
    <property type="evidence" value="ECO:0007669"/>
    <property type="project" value="TreeGrafter"/>
</dbReference>
<keyword evidence="8" id="KW-0812">Transmembrane</keyword>
<dbReference type="PROSITE" id="PS51077">
    <property type="entry name" value="HTH_ICLR"/>
    <property type="match status" value="1"/>
</dbReference>
<evidence type="ECO:0000313" key="12">
    <source>
        <dbReference type="Proteomes" id="UP000248889"/>
    </source>
</evidence>
<proteinExistence type="predicted"/>
<reference evidence="11 12" key="1">
    <citation type="submission" date="2018-06" db="EMBL/GenBank/DDBJ databases">
        <title>Streptacidiphilus pinicola sp. nov., isolated from pine grove soil.</title>
        <authorList>
            <person name="Roh S.G."/>
            <person name="Park S."/>
            <person name="Kim M.-K."/>
            <person name="Yun B.-R."/>
            <person name="Park J."/>
            <person name="Kim M.J."/>
            <person name="Kim Y.S."/>
            <person name="Kim S.B."/>
        </authorList>
    </citation>
    <scope>NUCLEOTIDE SEQUENCE [LARGE SCALE GENOMIC DNA]</scope>
    <source>
        <strain evidence="11 12">MMS16-CNU450</strain>
    </source>
</reference>
<keyword evidence="2" id="KW-0805">Transcription regulation</keyword>
<dbReference type="FunFam" id="1.10.10.10:FF:000056">
    <property type="entry name" value="IclR family transcriptional regulator"/>
    <property type="match status" value="1"/>
</dbReference>
<name>A0A2X0I7M6_9ACTN</name>
<evidence type="ECO:0000313" key="11">
    <source>
        <dbReference type="EMBL" id="RAG80934.1"/>
    </source>
</evidence>
<keyword evidence="12" id="KW-1185">Reference proteome</keyword>
<keyword evidence="1" id="KW-0319">Glycerol metabolism</keyword>
<evidence type="ECO:0000256" key="5">
    <source>
        <dbReference type="ARBA" id="ARBA00023163"/>
    </source>
</evidence>
<dbReference type="PANTHER" id="PTHR30136">
    <property type="entry name" value="HELIX-TURN-HELIX TRANSCRIPTIONAL REGULATOR, ICLR FAMILY"/>
    <property type="match status" value="1"/>
</dbReference>
<keyword evidence="8" id="KW-0472">Membrane</keyword>
<dbReference type="RefSeq" id="WP_111507379.1">
    <property type="nucleotide sequence ID" value="NZ_QKYN01000186.1"/>
</dbReference>
<sequence>MAREKAADKAAPTLIGSVQRALRLLEAVGEHRSGATAKQLARKAGLPLGTTYHLLRTLAHEGYLQRVDGAYVYGHAVGELGRHRELREGRAAIGTALTRLRDELGAATYFATYRDGELDVVDVSDGPGLEAVEEWADFRITGNAHAIGQCLLGQLDREGRLDYFSRHRPQSLTRRTVTETSVLMRRLEGRPHGRPVLEQQEYMPGVVCAAVPIMVGAAVCTIALSLPVAQSHRLPAAADRLAARVGSVMDRLSFSI</sequence>
<evidence type="ECO:0000256" key="6">
    <source>
        <dbReference type="ARBA" id="ARBA00058938"/>
    </source>
</evidence>
<accession>A0A2X0I7M6</accession>
<evidence type="ECO:0000256" key="1">
    <source>
        <dbReference type="ARBA" id="ARBA00022798"/>
    </source>
</evidence>
<dbReference type="EMBL" id="QKYN01000186">
    <property type="protein sequence ID" value="RAG80934.1"/>
    <property type="molecule type" value="Genomic_DNA"/>
</dbReference>
<dbReference type="GO" id="GO:0003700">
    <property type="term" value="F:DNA-binding transcription factor activity"/>
    <property type="evidence" value="ECO:0007669"/>
    <property type="project" value="TreeGrafter"/>
</dbReference>
<keyword evidence="8" id="KW-1133">Transmembrane helix</keyword>
<dbReference type="Proteomes" id="UP000248889">
    <property type="component" value="Unassembled WGS sequence"/>
</dbReference>
<dbReference type="AlphaFoldDB" id="A0A2X0I7M6"/>
<dbReference type="Pfam" id="PF01614">
    <property type="entry name" value="IclR_C"/>
    <property type="match status" value="1"/>
</dbReference>
<keyword evidence="5" id="KW-0804">Transcription</keyword>
<keyword evidence="4" id="KW-0010">Activator</keyword>
<dbReference type="InterPro" id="IPR036390">
    <property type="entry name" value="WH_DNA-bd_sf"/>
</dbReference>
<dbReference type="InterPro" id="IPR014757">
    <property type="entry name" value="Tscrpt_reg_IclR_C"/>
</dbReference>
<feature type="domain" description="IclR-ED" evidence="10">
    <location>
        <begin position="76"/>
        <end position="256"/>
    </location>
</feature>
<dbReference type="SMART" id="SM00346">
    <property type="entry name" value="HTH_ICLR"/>
    <property type="match status" value="1"/>
</dbReference>
<comment type="function">
    <text evidence="6">May be an activator protein for the gylABX operon.</text>
</comment>
<dbReference type="InterPro" id="IPR036388">
    <property type="entry name" value="WH-like_DNA-bd_sf"/>
</dbReference>
<evidence type="ECO:0000256" key="3">
    <source>
        <dbReference type="ARBA" id="ARBA00023125"/>
    </source>
</evidence>
<feature type="domain" description="HTH iclR-type" evidence="9">
    <location>
        <begin position="15"/>
        <end position="75"/>
    </location>
</feature>
<dbReference type="InterPro" id="IPR005471">
    <property type="entry name" value="Tscrpt_reg_IclR_N"/>
</dbReference>
<evidence type="ECO:0000256" key="8">
    <source>
        <dbReference type="SAM" id="Phobius"/>
    </source>
</evidence>
<dbReference type="InterPro" id="IPR050707">
    <property type="entry name" value="HTH_MetabolicPath_Reg"/>
</dbReference>
<gene>
    <name evidence="11" type="ORF">DN069_35505</name>
</gene>
<evidence type="ECO:0000256" key="4">
    <source>
        <dbReference type="ARBA" id="ARBA00023159"/>
    </source>
</evidence>
<dbReference type="PROSITE" id="PS51078">
    <property type="entry name" value="ICLR_ED"/>
    <property type="match status" value="1"/>
</dbReference>
<organism evidence="11 12">
    <name type="scientific">Streptacidiphilus pinicola</name>
    <dbReference type="NCBI Taxonomy" id="2219663"/>
    <lineage>
        <taxon>Bacteria</taxon>
        <taxon>Bacillati</taxon>
        <taxon>Actinomycetota</taxon>
        <taxon>Actinomycetes</taxon>
        <taxon>Kitasatosporales</taxon>
        <taxon>Streptomycetaceae</taxon>
        <taxon>Streptacidiphilus</taxon>
    </lineage>
</organism>
<comment type="caution">
    <text evidence="11">The sequence shown here is derived from an EMBL/GenBank/DDBJ whole genome shotgun (WGS) entry which is preliminary data.</text>
</comment>
<dbReference type="SUPFAM" id="SSF55781">
    <property type="entry name" value="GAF domain-like"/>
    <property type="match status" value="1"/>
</dbReference>
<dbReference type="SUPFAM" id="SSF46785">
    <property type="entry name" value="Winged helix' DNA-binding domain"/>
    <property type="match status" value="1"/>
</dbReference>
<dbReference type="Gene3D" id="3.30.450.40">
    <property type="match status" value="1"/>
</dbReference>
<evidence type="ECO:0000256" key="2">
    <source>
        <dbReference type="ARBA" id="ARBA00023015"/>
    </source>
</evidence>
<evidence type="ECO:0000259" key="9">
    <source>
        <dbReference type="PROSITE" id="PS51077"/>
    </source>
</evidence>
<feature type="transmembrane region" description="Helical" evidence="8">
    <location>
        <begin position="202"/>
        <end position="224"/>
    </location>
</feature>
<dbReference type="InterPro" id="IPR029016">
    <property type="entry name" value="GAF-like_dom_sf"/>
</dbReference>
<evidence type="ECO:0000259" key="10">
    <source>
        <dbReference type="PROSITE" id="PS51078"/>
    </source>
</evidence>
<protein>
    <recommendedName>
        <fullName evidence="7">Glycerol operon regulatory protein</fullName>
    </recommendedName>
</protein>
<keyword evidence="3" id="KW-0238">DNA-binding</keyword>
<dbReference type="OrthoDB" id="5242615at2"/>